<dbReference type="Proteomes" id="UP000184471">
    <property type="component" value="Unassembled WGS sequence"/>
</dbReference>
<dbReference type="OrthoDB" id="5193878at2"/>
<dbReference type="AlphaFoldDB" id="A0A1M5I4Y9"/>
<evidence type="ECO:0000313" key="1">
    <source>
        <dbReference type="EMBL" id="SHG23378.1"/>
    </source>
</evidence>
<accession>A0A1M5I4Y9</accession>
<keyword evidence="2" id="KW-1185">Reference proteome</keyword>
<dbReference type="EMBL" id="FQVX01000002">
    <property type="protein sequence ID" value="SHG23378.1"/>
    <property type="molecule type" value="Genomic_DNA"/>
</dbReference>
<gene>
    <name evidence="1" type="ORF">SAMN05444351_1900</name>
</gene>
<reference evidence="1 2" key="1">
    <citation type="submission" date="2016-11" db="EMBL/GenBank/DDBJ databases">
        <authorList>
            <person name="Jaros S."/>
            <person name="Januszkiewicz K."/>
            <person name="Wedrychowicz H."/>
        </authorList>
    </citation>
    <scope>NUCLEOTIDE SEQUENCE [LARGE SCALE GENOMIC DNA]</scope>
    <source>
        <strain evidence="1 2">DSM 45408</strain>
    </source>
</reference>
<proteinExistence type="predicted"/>
<name>A0A1M5I4Y9_9ACTN</name>
<dbReference type="RefSeq" id="WP_073419929.1">
    <property type="nucleotide sequence ID" value="NZ_FQVX01000002.1"/>
</dbReference>
<organism evidence="1 2">
    <name type="scientific">Geodermatophilus nigrescens</name>
    <dbReference type="NCBI Taxonomy" id="1070870"/>
    <lineage>
        <taxon>Bacteria</taxon>
        <taxon>Bacillati</taxon>
        <taxon>Actinomycetota</taxon>
        <taxon>Actinomycetes</taxon>
        <taxon>Geodermatophilales</taxon>
        <taxon>Geodermatophilaceae</taxon>
        <taxon>Geodermatophilus</taxon>
    </lineage>
</organism>
<evidence type="ECO:0000313" key="2">
    <source>
        <dbReference type="Proteomes" id="UP000184471"/>
    </source>
</evidence>
<dbReference type="STRING" id="1070870.SAMN05444351_1900"/>
<protein>
    <submittedName>
        <fullName evidence="1">Uncharacterized protein</fullName>
    </submittedName>
</protein>
<sequence>MDGAPPRDGADLLRTAAGRLEALAARTTPGDWRVAGLLASRPEVVAHAPGGGTEHVAEARAGTGAWIAALSPALAAPLAAWLHAAAREPVDPAAEAFARALLARLP</sequence>